<keyword evidence="1" id="KW-1133">Transmembrane helix</keyword>
<evidence type="ECO:0008006" key="4">
    <source>
        <dbReference type="Google" id="ProtNLM"/>
    </source>
</evidence>
<comment type="caution">
    <text evidence="2">The sequence shown here is derived from an EMBL/GenBank/DDBJ whole genome shotgun (WGS) entry which is preliminary data.</text>
</comment>
<keyword evidence="3" id="KW-1185">Reference proteome</keyword>
<keyword evidence="1" id="KW-0812">Transmembrane</keyword>
<dbReference type="EMBL" id="ABIC01000023">
    <property type="protein sequence ID" value="EDQ00299.1"/>
    <property type="molecule type" value="Genomic_DNA"/>
</dbReference>
<sequence>MLSQQKSDGVLLALYSKMIAIILLLALLGVLGFKYFASVNHIAAQGLRIDHTRLLNVLGMIKAKWLAQGRPKDMRLDWDTGISISADKNSTQITADINFVKMSSGGWPLPNKSDSAGCEQLWYQLLGLDTASQQVVSVFGQGGDVCSYVANNFDRLGYQLTTGRVIFLTNDKKWRK</sequence>
<organism evidence="2 3">
    <name type="scientific">Shewanella benthica KT99</name>
    <dbReference type="NCBI Taxonomy" id="314608"/>
    <lineage>
        <taxon>Bacteria</taxon>
        <taxon>Pseudomonadati</taxon>
        <taxon>Pseudomonadota</taxon>
        <taxon>Gammaproteobacteria</taxon>
        <taxon>Alteromonadales</taxon>
        <taxon>Shewanellaceae</taxon>
        <taxon>Shewanella</taxon>
    </lineage>
</organism>
<name>A9DD18_9GAMM</name>
<feature type="transmembrane region" description="Helical" evidence="1">
    <location>
        <begin position="12"/>
        <end position="33"/>
    </location>
</feature>
<keyword evidence="1" id="KW-0472">Membrane</keyword>
<gene>
    <name evidence="2" type="ORF">KT99_07728</name>
</gene>
<evidence type="ECO:0000256" key="1">
    <source>
        <dbReference type="SAM" id="Phobius"/>
    </source>
</evidence>
<dbReference type="AlphaFoldDB" id="A9DD18"/>
<accession>A9DD18</accession>
<evidence type="ECO:0000313" key="3">
    <source>
        <dbReference type="Proteomes" id="UP000005839"/>
    </source>
</evidence>
<evidence type="ECO:0000313" key="2">
    <source>
        <dbReference type="EMBL" id="EDQ00299.1"/>
    </source>
</evidence>
<dbReference type="STRING" id="314608.KT99_07728"/>
<reference evidence="2 3" key="1">
    <citation type="submission" date="2007-10" db="EMBL/GenBank/DDBJ databases">
        <authorList>
            <person name="Yayanos A."/>
            <person name="Ferriera S."/>
            <person name="Johnson J."/>
            <person name="Kravitz S."/>
            <person name="Halpern A."/>
            <person name="Remington K."/>
            <person name="Beeson K."/>
            <person name="Tran B."/>
            <person name="Rogers Y.-H."/>
            <person name="Friedman R."/>
            <person name="Venter J.C."/>
        </authorList>
    </citation>
    <scope>NUCLEOTIDE SEQUENCE [LARGE SCALE GENOMIC DNA]</scope>
    <source>
        <strain evidence="2 3">KT99</strain>
    </source>
</reference>
<protein>
    <recommendedName>
        <fullName evidence="4">MSHA biogenesis protein MshF</fullName>
    </recommendedName>
</protein>
<proteinExistence type="predicted"/>
<dbReference type="RefSeq" id="WP_005500329.1">
    <property type="nucleotide sequence ID" value="NZ_ABIC01000023.1"/>
</dbReference>
<dbReference type="Proteomes" id="UP000005839">
    <property type="component" value="Unassembled WGS sequence"/>
</dbReference>